<name>A0A926Y3B9_9BACT</name>
<protein>
    <recommendedName>
        <fullName evidence="1">HTH luxR-type domain-containing protein</fullName>
    </recommendedName>
</protein>
<dbReference type="InterPro" id="IPR000792">
    <property type="entry name" value="Tscrpt_reg_LuxR_C"/>
</dbReference>
<gene>
    <name evidence="2" type="ORF">IC229_24900</name>
</gene>
<accession>A0A926Y3B9</accession>
<dbReference type="InterPro" id="IPR036388">
    <property type="entry name" value="WH-like_DNA-bd_sf"/>
</dbReference>
<evidence type="ECO:0000313" key="3">
    <source>
        <dbReference type="Proteomes" id="UP000598820"/>
    </source>
</evidence>
<sequence>MHHDLAKLSNRQKEILRLLADDLSVDAISNRLSLSNRTIGGHQQLMISLFELKDEAGLIKLAKSVYL</sequence>
<comment type="caution">
    <text evidence="2">The sequence shown here is derived from an EMBL/GenBank/DDBJ whole genome shotgun (WGS) entry which is preliminary data.</text>
</comment>
<evidence type="ECO:0000313" key="2">
    <source>
        <dbReference type="EMBL" id="MBD2703907.1"/>
    </source>
</evidence>
<proteinExistence type="predicted"/>
<reference evidence="2" key="1">
    <citation type="submission" date="2020-09" db="EMBL/GenBank/DDBJ databases">
        <authorList>
            <person name="Kim M.K."/>
        </authorList>
    </citation>
    <scope>NUCLEOTIDE SEQUENCE</scope>
    <source>
        <strain evidence="2">BT702</strain>
    </source>
</reference>
<dbReference type="SMART" id="SM00421">
    <property type="entry name" value="HTH_LUXR"/>
    <property type="match status" value="1"/>
</dbReference>
<dbReference type="InterPro" id="IPR016032">
    <property type="entry name" value="Sig_transdc_resp-reg_C-effctor"/>
</dbReference>
<dbReference type="RefSeq" id="WP_190890033.1">
    <property type="nucleotide sequence ID" value="NZ_JACWZY010000026.1"/>
</dbReference>
<dbReference type="Proteomes" id="UP000598820">
    <property type="component" value="Unassembled WGS sequence"/>
</dbReference>
<dbReference type="EMBL" id="JACWZY010000026">
    <property type="protein sequence ID" value="MBD2703907.1"/>
    <property type="molecule type" value="Genomic_DNA"/>
</dbReference>
<dbReference type="Pfam" id="PF00196">
    <property type="entry name" value="GerE"/>
    <property type="match status" value="1"/>
</dbReference>
<dbReference type="PROSITE" id="PS50043">
    <property type="entry name" value="HTH_LUXR_2"/>
    <property type="match status" value="1"/>
</dbReference>
<keyword evidence="3" id="KW-1185">Reference proteome</keyword>
<dbReference type="Gene3D" id="1.10.10.10">
    <property type="entry name" value="Winged helix-like DNA-binding domain superfamily/Winged helix DNA-binding domain"/>
    <property type="match status" value="1"/>
</dbReference>
<dbReference type="GO" id="GO:0006355">
    <property type="term" value="P:regulation of DNA-templated transcription"/>
    <property type="evidence" value="ECO:0007669"/>
    <property type="project" value="InterPro"/>
</dbReference>
<organism evidence="2 3">
    <name type="scientific">Spirosoma profusum</name>
    <dbReference type="NCBI Taxonomy" id="2771354"/>
    <lineage>
        <taxon>Bacteria</taxon>
        <taxon>Pseudomonadati</taxon>
        <taxon>Bacteroidota</taxon>
        <taxon>Cytophagia</taxon>
        <taxon>Cytophagales</taxon>
        <taxon>Cytophagaceae</taxon>
        <taxon>Spirosoma</taxon>
    </lineage>
</organism>
<evidence type="ECO:0000259" key="1">
    <source>
        <dbReference type="PROSITE" id="PS50043"/>
    </source>
</evidence>
<feature type="domain" description="HTH luxR-type" evidence="1">
    <location>
        <begin position="1"/>
        <end position="66"/>
    </location>
</feature>
<dbReference type="SUPFAM" id="SSF46894">
    <property type="entry name" value="C-terminal effector domain of the bipartite response regulators"/>
    <property type="match status" value="1"/>
</dbReference>
<dbReference type="GO" id="GO:0003677">
    <property type="term" value="F:DNA binding"/>
    <property type="evidence" value="ECO:0007669"/>
    <property type="project" value="InterPro"/>
</dbReference>
<dbReference type="AlphaFoldDB" id="A0A926Y3B9"/>